<name>A0A0G1T188_9BACT</name>
<dbReference type="GO" id="GO:0008483">
    <property type="term" value="F:transaminase activity"/>
    <property type="evidence" value="ECO:0007669"/>
    <property type="project" value="UniProtKB-KW"/>
</dbReference>
<dbReference type="InterPro" id="IPR015424">
    <property type="entry name" value="PyrdxlP-dep_Trfase"/>
</dbReference>
<evidence type="ECO:0000313" key="2">
    <source>
        <dbReference type="Proteomes" id="UP000034879"/>
    </source>
</evidence>
<dbReference type="EMBL" id="LCOJ01000010">
    <property type="protein sequence ID" value="KKU75524.1"/>
    <property type="molecule type" value="Genomic_DNA"/>
</dbReference>
<organism evidence="1 2">
    <name type="scientific">Candidatus Nomurabacteria bacterium GW2011_GWB1_47_6</name>
    <dbReference type="NCBI Taxonomy" id="1618749"/>
    <lineage>
        <taxon>Bacteria</taxon>
        <taxon>Candidatus Nomuraibacteriota</taxon>
    </lineage>
</organism>
<dbReference type="Gene3D" id="3.90.1150.10">
    <property type="entry name" value="Aspartate Aminotransferase, domain 1"/>
    <property type="match status" value="1"/>
</dbReference>
<accession>A0A0G1T188</accession>
<sequence>MKYTQSNKLRRYSHALIPGGAHTYSKGDDQFPEKSPGFIVRGKGAYVWDPDGNKFLDWAMGLRSTTLGHGYIPVVNAAKK</sequence>
<dbReference type="Proteomes" id="UP000034879">
    <property type="component" value="Unassembled WGS sequence"/>
</dbReference>
<comment type="caution">
    <text evidence="1">The sequence shown here is derived from an EMBL/GenBank/DDBJ whole genome shotgun (WGS) entry which is preliminary data.</text>
</comment>
<evidence type="ECO:0000313" key="1">
    <source>
        <dbReference type="EMBL" id="KKU75524.1"/>
    </source>
</evidence>
<dbReference type="SUPFAM" id="SSF53383">
    <property type="entry name" value="PLP-dependent transferases"/>
    <property type="match status" value="1"/>
</dbReference>
<dbReference type="InterPro" id="IPR015422">
    <property type="entry name" value="PyrdxlP-dep_Trfase_small"/>
</dbReference>
<dbReference type="AlphaFoldDB" id="A0A0G1T188"/>
<reference evidence="1" key="1">
    <citation type="journal article" date="2015" name="Nature">
        <title>rRNA introns, odd ribosomes, and small enigmatic genomes across a large radiation of phyla.</title>
        <authorList>
            <person name="Brown C.T."/>
            <person name="Hug L.A."/>
            <person name="Thomas B.C."/>
            <person name="Sharon I."/>
            <person name="Castelle C.J."/>
            <person name="Singh A."/>
            <person name="Wilkins M.J."/>
            <person name="Williams K.H."/>
            <person name="Banfield J.F."/>
        </authorList>
    </citation>
    <scope>NUCLEOTIDE SEQUENCE [LARGE SCALE GENOMIC DNA]</scope>
</reference>
<gene>
    <name evidence="1" type="ORF">UY01_C0010G0001</name>
</gene>
<keyword evidence="1" id="KW-0032">Aminotransferase</keyword>
<keyword evidence="1" id="KW-0808">Transferase</keyword>
<feature type="non-terminal residue" evidence="1">
    <location>
        <position position="80"/>
    </location>
</feature>
<proteinExistence type="predicted"/>
<protein>
    <submittedName>
        <fullName evidence="1">Aminotransferase class-III</fullName>
    </submittedName>
</protein>